<dbReference type="EMBL" id="DUZY01000004">
    <property type="protein sequence ID" value="DAD34031.1"/>
    <property type="molecule type" value="Genomic_DNA"/>
</dbReference>
<feature type="transmembrane region" description="Helical" evidence="1">
    <location>
        <begin position="6"/>
        <end position="24"/>
    </location>
</feature>
<keyword evidence="1" id="KW-0472">Membrane</keyword>
<dbReference type="Proteomes" id="UP000607653">
    <property type="component" value="Unassembled WGS sequence"/>
</dbReference>
<name>A0A822YR43_NELNU</name>
<comment type="caution">
    <text evidence="2">The sequence shown here is derived from an EMBL/GenBank/DDBJ whole genome shotgun (WGS) entry which is preliminary data.</text>
</comment>
<keyword evidence="1" id="KW-0812">Transmembrane</keyword>
<evidence type="ECO:0000313" key="3">
    <source>
        <dbReference type="Proteomes" id="UP000607653"/>
    </source>
</evidence>
<feature type="transmembrane region" description="Helical" evidence="1">
    <location>
        <begin position="31"/>
        <end position="51"/>
    </location>
</feature>
<sequence length="52" mass="6269">MDVWMFLLFTVWCRAFLSFLIFHFNVDHVSLSHVCFYALLYGVIAIFVFQIF</sequence>
<evidence type="ECO:0000256" key="1">
    <source>
        <dbReference type="SAM" id="Phobius"/>
    </source>
</evidence>
<proteinExistence type="predicted"/>
<accession>A0A822YR43</accession>
<dbReference type="AlphaFoldDB" id="A0A822YR43"/>
<protein>
    <submittedName>
        <fullName evidence="2">Uncharacterized protein</fullName>
    </submittedName>
</protein>
<evidence type="ECO:0000313" key="2">
    <source>
        <dbReference type="EMBL" id="DAD34031.1"/>
    </source>
</evidence>
<gene>
    <name evidence="2" type="ORF">HUJ06_004671</name>
</gene>
<keyword evidence="3" id="KW-1185">Reference proteome</keyword>
<reference evidence="2 3" key="1">
    <citation type="journal article" date="2020" name="Mol. Biol. Evol.">
        <title>Distinct Expression and Methylation Patterns for Genes with Different Fates following a Single Whole-Genome Duplication in Flowering Plants.</title>
        <authorList>
            <person name="Shi T."/>
            <person name="Rahmani R.S."/>
            <person name="Gugger P.F."/>
            <person name="Wang M."/>
            <person name="Li H."/>
            <person name="Zhang Y."/>
            <person name="Li Z."/>
            <person name="Wang Q."/>
            <person name="Van de Peer Y."/>
            <person name="Marchal K."/>
            <person name="Chen J."/>
        </authorList>
    </citation>
    <scope>NUCLEOTIDE SEQUENCE [LARGE SCALE GENOMIC DNA]</scope>
    <source>
        <tissue evidence="2">Leaf</tissue>
    </source>
</reference>
<organism evidence="2 3">
    <name type="scientific">Nelumbo nucifera</name>
    <name type="common">Sacred lotus</name>
    <dbReference type="NCBI Taxonomy" id="4432"/>
    <lineage>
        <taxon>Eukaryota</taxon>
        <taxon>Viridiplantae</taxon>
        <taxon>Streptophyta</taxon>
        <taxon>Embryophyta</taxon>
        <taxon>Tracheophyta</taxon>
        <taxon>Spermatophyta</taxon>
        <taxon>Magnoliopsida</taxon>
        <taxon>Proteales</taxon>
        <taxon>Nelumbonaceae</taxon>
        <taxon>Nelumbo</taxon>
    </lineage>
</organism>
<keyword evidence="1" id="KW-1133">Transmembrane helix</keyword>